<sequence length="474" mass="51821">MIRPSLAASAPASGQPPGNASKKVLCQLLHRIHLGTIFTRDIKKSGVHHRRGSLVPHDLLSPSRRTFLGGLLGASLAAGLTSCAGNSRSTEIAFHQSKPEVIPYFRELIAEFNQATPGVRAVHDSSSGLSAGFARGNPPDLGCLNYNYEIVRFHERGAFSDLADLAPEARIDPSIQALVDQYPTYPGRTSVIPYSMMAAAVLFNEEIFAEHDLEIPETYSEFIEVCEVLQDAGVPPIYSTYADPWTVAQGLVDYSVGGAIDVAEFLTRLRELGPEAGPDASVSFSQVLREPLEKMLEIAAYSQPGAASRGYGDGNVAFARGEAAMYLQGPWALTEIATINPDAPVGIFPLPMTEDPEDLQVRVNLDLALWIPEASPHQPQARELLRFLIAPEVADTYNEDNLAFGVREDAPEVTDPRLQYLQTYVDRAAFYQGISQAIPRTIPFENYAQGIVTGQSLEQTLRTLDEDWARLARR</sequence>
<dbReference type="PANTHER" id="PTHR43649:SF29">
    <property type="entry name" value="OSMOPROTECTIVE COMPOUNDS-BINDING PROTEIN GGTB"/>
    <property type="match status" value="1"/>
</dbReference>
<keyword evidence="2" id="KW-0813">Transport</keyword>
<protein>
    <submittedName>
        <fullName evidence="3">Carbohydrate ABC transporter substrate-binding protein</fullName>
    </submittedName>
</protein>
<keyword evidence="4" id="KW-1185">Reference proteome</keyword>
<dbReference type="Pfam" id="PF01547">
    <property type="entry name" value="SBP_bac_1"/>
    <property type="match status" value="1"/>
</dbReference>
<comment type="caution">
    <text evidence="3">The sequence shown here is derived from an EMBL/GenBank/DDBJ whole genome shotgun (WGS) entry which is preliminary data.</text>
</comment>
<dbReference type="InterPro" id="IPR006059">
    <property type="entry name" value="SBP"/>
</dbReference>
<evidence type="ECO:0000256" key="2">
    <source>
        <dbReference type="ARBA" id="ARBA00022448"/>
    </source>
</evidence>
<dbReference type="OrthoDB" id="8478044at2"/>
<dbReference type="EMBL" id="VAWA01000012">
    <property type="protein sequence ID" value="TLP74227.1"/>
    <property type="molecule type" value="Genomic_DNA"/>
</dbReference>
<dbReference type="PANTHER" id="PTHR43649">
    <property type="entry name" value="ARABINOSE-BINDING PROTEIN-RELATED"/>
    <property type="match status" value="1"/>
</dbReference>
<accession>A0A5R9A8J7</accession>
<name>A0A5R9A8J7_9MICC</name>
<dbReference type="AlphaFoldDB" id="A0A5R9A8J7"/>
<dbReference type="SUPFAM" id="SSF53850">
    <property type="entry name" value="Periplasmic binding protein-like II"/>
    <property type="match status" value="1"/>
</dbReference>
<dbReference type="Gene3D" id="3.40.190.10">
    <property type="entry name" value="Periplasmic binding protein-like II"/>
    <property type="match status" value="2"/>
</dbReference>
<organism evidence="3 4">
    <name type="scientific">Nesterenkonia sphaerica</name>
    <dbReference type="NCBI Taxonomy" id="1804988"/>
    <lineage>
        <taxon>Bacteria</taxon>
        <taxon>Bacillati</taxon>
        <taxon>Actinomycetota</taxon>
        <taxon>Actinomycetes</taxon>
        <taxon>Micrococcales</taxon>
        <taxon>Micrococcaceae</taxon>
        <taxon>Nesterenkonia</taxon>
    </lineage>
</organism>
<gene>
    <name evidence="3" type="ORF">FEF27_09700</name>
</gene>
<proteinExistence type="inferred from homology"/>
<evidence type="ECO:0000256" key="1">
    <source>
        <dbReference type="ARBA" id="ARBA00008520"/>
    </source>
</evidence>
<evidence type="ECO:0000313" key="4">
    <source>
        <dbReference type="Proteomes" id="UP000306544"/>
    </source>
</evidence>
<comment type="similarity">
    <text evidence="1">Belongs to the bacterial solute-binding protein 1 family.</text>
</comment>
<dbReference type="InterPro" id="IPR050490">
    <property type="entry name" value="Bact_solute-bd_prot1"/>
</dbReference>
<reference evidence="3 4" key="1">
    <citation type="submission" date="2019-05" db="EMBL/GenBank/DDBJ databases">
        <title>Nesterenkonia sp. GY239, isolated from the Southern Atlantic Ocean.</title>
        <authorList>
            <person name="Zhang G."/>
        </authorList>
    </citation>
    <scope>NUCLEOTIDE SEQUENCE [LARGE SCALE GENOMIC DNA]</scope>
    <source>
        <strain evidence="3 4">GY239</strain>
    </source>
</reference>
<dbReference type="Proteomes" id="UP000306544">
    <property type="component" value="Unassembled WGS sequence"/>
</dbReference>
<evidence type="ECO:0000313" key="3">
    <source>
        <dbReference type="EMBL" id="TLP74227.1"/>
    </source>
</evidence>